<comment type="caution">
    <text evidence="2">The sequence shown here is derived from an EMBL/GenBank/DDBJ whole genome shotgun (WGS) entry which is preliminary data.</text>
</comment>
<dbReference type="EMBL" id="JADIMI010000003">
    <property type="protein sequence ID" value="MBO8451275.1"/>
    <property type="molecule type" value="Genomic_DNA"/>
</dbReference>
<evidence type="ECO:0000313" key="2">
    <source>
        <dbReference type="EMBL" id="MBO8451275.1"/>
    </source>
</evidence>
<organism evidence="2 3">
    <name type="scientific">Candidatus Cryptobacteroides intestinavium</name>
    <dbReference type="NCBI Taxonomy" id="2840766"/>
    <lineage>
        <taxon>Bacteria</taxon>
        <taxon>Pseudomonadati</taxon>
        <taxon>Bacteroidota</taxon>
        <taxon>Bacteroidia</taxon>
        <taxon>Bacteroidales</taxon>
        <taxon>Candidatus Cryptobacteroides</taxon>
    </lineage>
</organism>
<dbReference type="SUPFAM" id="SSF110997">
    <property type="entry name" value="Sporulation related repeat"/>
    <property type="match status" value="1"/>
</dbReference>
<gene>
    <name evidence="2" type="ORF">IAC06_00115</name>
</gene>
<protein>
    <recommendedName>
        <fullName evidence="4">SPOR domain-containing protein</fullName>
    </recommendedName>
</protein>
<keyword evidence="1" id="KW-0175">Coiled coil</keyword>
<sequence>MKTEIVLALAVVMFISTSCDMFRKIAGRPTSDEIEARRSEIVRANEKIAALKQRQKACEDSLALVDSIRRMETAVRSLSEVGDLYTTSLDHRYYIIVGAFLKEANADAMLKTASDAGYVPVKIALNGFVAVGVSPADRLGDAFLSLKSVKREDFCPPDVWILVNR</sequence>
<dbReference type="PROSITE" id="PS51257">
    <property type="entry name" value="PROKAR_LIPOPROTEIN"/>
    <property type="match status" value="1"/>
</dbReference>
<dbReference type="InterPro" id="IPR036680">
    <property type="entry name" value="SPOR-like_sf"/>
</dbReference>
<dbReference type="Proteomes" id="UP000823661">
    <property type="component" value="Unassembled WGS sequence"/>
</dbReference>
<dbReference type="AlphaFoldDB" id="A0A9D9HEI9"/>
<evidence type="ECO:0000313" key="3">
    <source>
        <dbReference type="Proteomes" id="UP000823661"/>
    </source>
</evidence>
<dbReference type="GO" id="GO:0042834">
    <property type="term" value="F:peptidoglycan binding"/>
    <property type="evidence" value="ECO:0007669"/>
    <property type="project" value="InterPro"/>
</dbReference>
<name>A0A9D9HEI9_9BACT</name>
<feature type="coiled-coil region" evidence="1">
    <location>
        <begin position="34"/>
        <end position="61"/>
    </location>
</feature>
<accession>A0A9D9HEI9</accession>
<proteinExistence type="predicted"/>
<evidence type="ECO:0008006" key="4">
    <source>
        <dbReference type="Google" id="ProtNLM"/>
    </source>
</evidence>
<reference evidence="2" key="2">
    <citation type="journal article" date="2021" name="PeerJ">
        <title>Extensive microbial diversity within the chicken gut microbiome revealed by metagenomics and culture.</title>
        <authorList>
            <person name="Gilroy R."/>
            <person name="Ravi A."/>
            <person name="Getino M."/>
            <person name="Pursley I."/>
            <person name="Horton D.L."/>
            <person name="Alikhan N.F."/>
            <person name="Baker D."/>
            <person name="Gharbi K."/>
            <person name="Hall N."/>
            <person name="Watson M."/>
            <person name="Adriaenssens E.M."/>
            <person name="Foster-Nyarko E."/>
            <person name="Jarju S."/>
            <person name="Secka A."/>
            <person name="Antonio M."/>
            <person name="Oren A."/>
            <person name="Chaudhuri R.R."/>
            <person name="La Ragione R."/>
            <person name="Hildebrand F."/>
            <person name="Pallen M.J."/>
        </authorList>
    </citation>
    <scope>NUCLEOTIDE SEQUENCE</scope>
    <source>
        <strain evidence="2">B1-20833</strain>
    </source>
</reference>
<evidence type="ECO:0000256" key="1">
    <source>
        <dbReference type="SAM" id="Coils"/>
    </source>
</evidence>
<reference evidence="2" key="1">
    <citation type="submission" date="2020-10" db="EMBL/GenBank/DDBJ databases">
        <authorList>
            <person name="Gilroy R."/>
        </authorList>
    </citation>
    <scope>NUCLEOTIDE SEQUENCE</scope>
    <source>
        <strain evidence="2">B1-20833</strain>
    </source>
</reference>